<evidence type="ECO:0000313" key="2">
    <source>
        <dbReference type="Proteomes" id="UP000324222"/>
    </source>
</evidence>
<name>A0A5B7I743_PORTR</name>
<reference evidence="1 2" key="1">
    <citation type="submission" date="2019-05" db="EMBL/GenBank/DDBJ databases">
        <title>Another draft genome of Portunus trituberculatus and its Hox gene families provides insights of decapod evolution.</title>
        <authorList>
            <person name="Jeong J.-H."/>
            <person name="Song I."/>
            <person name="Kim S."/>
            <person name="Choi T."/>
            <person name="Kim D."/>
            <person name="Ryu S."/>
            <person name="Kim W."/>
        </authorList>
    </citation>
    <scope>NUCLEOTIDE SEQUENCE [LARGE SCALE GENOMIC DNA]</scope>
    <source>
        <tissue evidence="1">Muscle</tissue>
    </source>
</reference>
<dbReference type="EMBL" id="VSRR010047189">
    <property type="protein sequence ID" value="MPC77955.1"/>
    <property type="molecule type" value="Genomic_DNA"/>
</dbReference>
<sequence length="36" mass="4370">MEKKFQRKHRTMLFLRPQRINWLQWPAGGTCGAARR</sequence>
<comment type="caution">
    <text evidence="1">The sequence shown here is derived from an EMBL/GenBank/DDBJ whole genome shotgun (WGS) entry which is preliminary data.</text>
</comment>
<dbReference type="Proteomes" id="UP000324222">
    <property type="component" value="Unassembled WGS sequence"/>
</dbReference>
<proteinExistence type="predicted"/>
<gene>
    <name evidence="1" type="ORF">E2C01_072425</name>
</gene>
<keyword evidence="2" id="KW-1185">Reference proteome</keyword>
<accession>A0A5B7I743</accession>
<evidence type="ECO:0000313" key="1">
    <source>
        <dbReference type="EMBL" id="MPC77955.1"/>
    </source>
</evidence>
<dbReference type="AlphaFoldDB" id="A0A5B7I743"/>
<organism evidence="1 2">
    <name type="scientific">Portunus trituberculatus</name>
    <name type="common">Swimming crab</name>
    <name type="synonym">Neptunus trituberculatus</name>
    <dbReference type="NCBI Taxonomy" id="210409"/>
    <lineage>
        <taxon>Eukaryota</taxon>
        <taxon>Metazoa</taxon>
        <taxon>Ecdysozoa</taxon>
        <taxon>Arthropoda</taxon>
        <taxon>Crustacea</taxon>
        <taxon>Multicrustacea</taxon>
        <taxon>Malacostraca</taxon>
        <taxon>Eumalacostraca</taxon>
        <taxon>Eucarida</taxon>
        <taxon>Decapoda</taxon>
        <taxon>Pleocyemata</taxon>
        <taxon>Brachyura</taxon>
        <taxon>Eubrachyura</taxon>
        <taxon>Portunoidea</taxon>
        <taxon>Portunidae</taxon>
        <taxon>Portuninae</taxon>
        <taxon>Portunus</taxon>
    </lineage>
</organism>
<protein>
    <submittedName>
        <fullName evidence="1">Uncharacterized protein</fullName>
    </submittedName>
</protein>